<dbReference type="Pfam" id="PF13793">
    <property type="entry name" value="Pribosyltran_N"/>
    <property type="match status" value="1"/>
</dbReference>
<keyword evidence="6" id="KW-0545">Nucleotide biosynthesis</keyword>
<keyword evidence="7" id="KW-0547">Nucleotide-binding</keyword>
<evidence type="ECO:0000259" key="12">
    <source>
        <dbReference type="Pfam" id="PF13793"/>
    </source>
</evidence>
<evidence type="ECO:0000256" key="5">
    <source>
        <dbReference type="ARBA" id="ARBA00022723"/>
    </source>
</evidence>
<evidence type="ECO:0000256" key="1">
    <source>
        <dbReference type="ARBA" id="ARBA00004996"/>
    </source>
</evidence>
<dbReference type="GO" id="GO:0005737">
    <property type="term" value="C:cytoplasm"/>
    <property type="evidence" value="ECO:0007669"/>
    <property type="project" value="TreeGrafter"/>
</dbReference>
<dbReference type="Gene3D" id="3.40.50.2020">
    <property type="match status" value="2"/>
</dbReference>
<dbReference type="Pfam" id="PF14572">
    <property type="entry name" value="Pribosyl_synth"/>
    <property type="match status" value="1"/>
</dbReference>
<dbReference type="GO" id="GO:0000287">
    <property type="term" value="F:magnesium ion binding"/>
    <property type="evidence" value="ECO:0007669"/>
    <property type="project" value="InterPro"/>
</dbReference>
<dbReference type="SMART" id="SM01400">
    <property type="entry name" value="Pribosyltran_N"/>
    <property type="match status" value="1"/>
</dbReference>
<evidence type="ECO:0000256" key="3">
    <source>
        <dbReference type="ARBA" id="ARBA00013247"/>
    </source>
</evidence>
<dbReference type="GO" id="GO:0004749">
    <property type="term" value="F:ribose phosphate diphosphokinase activity"/>
    <property type="evidence" value="ECO:0007669"/>
    <property type="project" value="UniProtKB-EC"/>
</dbReference>
<keyword evidence="10" id="KW-0460">Magnesium</keyword>
<evidence type="ECO:0000256" key="8">
    <source>
        <dbReference type="ARBA" id="ARBA00022777"/>
    </source>
</evidence>
<dbReference type="AlphaFoldDB" id="A0A0G4F2X9"/>
<evidence type="ECO:0000256" key="2">
    <source>
        <dbReference type="ARBA" id="ARBA00006478"/>
    </source>
</evidence>
<dbReference type="PANTHER" id="PTHR10210:SF32">
    <property type="entry name" value="RIBOSE-PHOSPHATE PYROPHOSPHOKINASE 2"/>
    <property type="match status" value="1"/>
</dbReference>
<keyword evidence="5" id="KW-0479">Metal-binding</keyword>
<comment type="similarity">
    <text evidence="2">Belongs to the ribose-phosphate pyrophosphokinase family.</text>
</comment>
<proteinExistence type="inferred from homology"/>
<evidence type="ECO:0000256" key="7">
    <source>
        <dbReference type="ARBA" id="ARBA00022741"/>
    </source>
</evidence>
<accession>A0A0G4F2X9</accession>
<dbReference type="InterPro" id="IPR029099">
    <property type="entry name" value="Pribosyltran_N"/>
</dbReference>
<evidence type="ECO:0000256" key="9">
    <source>
        <dbReference type="ARBA" id="ARBA00022840"/>
    </source>
</evidence>
<dbReference type="CDD" id="cd06223">
    <property type="entry name" value="PRTases_typeI"/>
    <property type="match status" value="1"/>
</dbReference>
<gene>
    <name evidence="13" type="ORF">Cvel_14724</name>
</gene>
<evidence type="ECO:0000256" key="11">
    <source>
        <dbReference type="ARBA" id="ARBA00049535"/>
    </source>
</evidence>
<keyword evidence="9" id="KW-0067">ATP-binding</keyword>
<evidence type="ECO:0000256" key="10">
    <source>
        <dbReference type="ARBA" id="ARBA00022842"/>
    </source>
</evidence>
<dbReference type="InterPro" id="IPR005946">
    <property type="entry name" value="Rib-P_diPkinase"/>
</dbReference>
<dbReference type="PANTHER" id="PTHR10210">
    <property type="entry name" value="RIBOSE-PHOSPHATE DIPHOSPHOKINASE FAMILY MEMBER"/>
    <property type="match status" value="1"/>
</dbReference>
<dbReference type="SUPFAM" id="SSF53271">
    <property type="entry name" value="PRTase-like"/>
    <property type="match status" value="2"/>
</dbReference>
<dbReference type="GO" id="GO:0016301">
    <property type="term" value="F:kinase activity"/>
    <property type="evidence" value="ECO:0007669"/>
    <property type="project" value="UniProtKB-KW"/>
</dbReference>
<evidence type="ECO:0000256" key="6">
    <source>
        <dbReference type="ARBA" id="ARBA00022727"/>
    </source>
</evidence>
<dbReference type="GO" id="GO:0002189">
    <property type="term" value="C:ribose phosphate diphosphokinase complex"/>
    <property type="evidence" value="ECO:0007669"/>
    <property type="project" value="TreeGrafter"/>
</dbReference>
<dbReference type="EMBL" id="CDMZ01000064">
    <property type="protein sequence ID" value="CEM05755.1"/>
    <property type="molecule type" value="Genomic_DNA"/>
</dbReference>
<sequence>MSLEALLKVAPGGLLFAVLGVSLFSPSPSFSFSLSDSFSRLRLQANTFLIQSACWKDSDQPKEECGKRGEETGVSISSSLLALPGFTKLLSIGRQQTFVALAEEHEEMRRDAVDPIGSKKSSEIITGRFLHAQEADRPDFKIFAGSGNPELAREISTVLGTELGRVRVGRFLDGETSIKILDRVEGADVFVVQSAPSPSGFSGDPDSSVIELLLLVAALARAAAGSITVVVPYLSYTRHTVSDDLKRPIAAADIAQMLAAVGCDRVVCMDIHNRRMEGFFPPDIPVTHVDPHVLAVHFFAKMGLNDPVVVPADSNGAERGISFWNRMRRIGIDVGWASVVSNRKQRPARGDVGVSLDDVAKGEEREVEGRSRDSVWLVGDVKGRDVIIVDDLIDSGNTVEDVATMCRKAGAGRILVYASHGVFSKGAVERIERSPIDEVIVTNSITIPPHIFSEKLRVISIAKMLAETIDRLHDNRSVSELYRETYYEQFEKTE</sequence>
<dbReference type="VEuPathDB" id="CryptoDB:Cvel_14724"/>
<dbReference type="GO" id="GO:0006015">
    <property type="term" value="P:5-phosphoribose 1-diphosphate biosynthetic process"/>
    <property type="evidence" value="ECO:0007669"/>
    <property type="project" value="TreeGrafter"/>
</dbReference>
<dbReference type="EC" id="2.7.6.1" evidence="3"/>
<dbReference type="GO" id="GO:0005524">
    <property type="term" value="F:ATP binding"/>
    <property type="evidence" value="ECO:0007669"/>
    <property type="project" value="UniProtKB-KW"/>
</dbReference>
<organism evidence="13">
    <name type="scientific">Chromera velia CCMP2878</name>
    <dbReference type="NCBI Taxonomy" id="1169474"/>
    <lineage>
        <taxon>Eukaryota</taxon>
        <taxon>Sar</taxon>
        <taxon>Alveolata</taxon>
        <taxon>Colpodellida</taxon>
        <taxon>Chromeraceae</taxon>
        <taxon>Chromera</taxon>
    </lineage>
</organism>
<comment type="pathway">
    <text evidence="1">Metabolic intermediate biosynthesis; 5-phospho-alpha-D-ribose 1-diphosphate biosynthesis; 5-phospho-alpha-D-ribose 1-diphosphate from D-ribose 5-phosphate (route I): step 1/1.</text>
</comment>
<dbReference type="InterPro" id="IPR029057">
    <property type="entry name" value="PRTase-like"/>
</dbReference>
<evidence type="ECO:0000256" key="4">
    <source>
        <dbReference type="ARBA" id="ARBA00022679"/>
    </source>
</evidence>
<dbReference type="NCBIfam" id="TIGR01251">
    <property type="entry name" value="ribP_PPkin"/>
    <property type="match status" value="1"/>
</dbReference>
<protein>
    <recommendedName>
        <fullName evidence="3">ribose-phosphate diphosphokinase</fullName>
        <ecNumber evidence="3">2.7.6.1</ecNumber>
    </recommendedName>
</protein>
<dbReference type="FunFam" id="3.40.50.2020:FF:000007">
    <property type="entry name" value="Ribose-phosphate pyrophosphokinase"/>
    <property type="match status" value="1"/>
</dbReference>
<dbReference type="GO" id="GO:0006164">
    <property type="term" value="P:purine nucleotide biosynthetic process"/>
    <property type="evidence" value="ECO:0007669"/>
    <property type="project" value="TreeGrafter"/>
</dbReference>
<reference evidence="13" key="1">
    <citation type="submission" date="2014-11" db="EMBL/GenBank/DDBJ databases">
        <authorList>
            <person name="Otto D Thomas"/>
            <person name="Naeem Raeece"/>
        </authorList>
    </citation>
    <scope>NUCLEOTIDE SEQUENCE</scope>
</reference>
<keyword evidence="8" id="KW-0418">Kinase</keyword>
<feature type="domain" description="Ribose-phosphate pyrophosphokinase N-terminal" evidence="12">
    <location>
        <begin position="141"/>
        <end position="262"/>
    </location>
</feature>
<evidence type="ECO:0000313" key="13">
    <source>
        <dbReference type="EMBL" id="CEM05755.1"/>
    </source>
</evidence>
<dbReference type="InterPro" id="IPR000836">
    <property type="entry name" value="PRTase_dom"/>
</dbReference>
<name>A0A0G4F2X9_9ALVE</name>
<keyword evidence="4" id="KW-0808">Transferase</keyword>
<dbReference type="PhylomeDB" id="A0A0G4F2X9"/>
<comment type="catalytic activity">
    <reaction evidence="11">
        <text>D-ribose 5-phosphate + ATP = 5-phospho-alpha-D-ribose 1-diphosphate + AMP + H(+)</text>
        <dbReference type="Rhea" id="RHEA:15609"/>
        <dbReference type="ChEBI" id="CHEBI:15378"/>
        <dbReference type="ChEBI" id="CHEBI:30616"/>
        <dbReference type="ChEBI" id="CHEBI:58017"/>
        <dbReference type="ChEBI" id="CHEBI:78346"/>
        <dbReference type="ChEBI" id="CHEBI:456215"/>
        <dbReference type="EC" id="2.7.6.1"/>
    </reaction>
</comment>